<protein>
    <recommendedName>
        <fullName evidence="7">Aspartokinase</fullName>
        <ecNumber evidence="7">2.7.2.4</ecNumber>
    </recommendedName>
</protein>
<dbReference type="Proteomes" id="UP000003586">
    <property type="component" value="Chromosome"/>
</dbReference>
<keyword evidence="3 7" id="KW-0808">Transferase</keyword>
<evidence type="ECO:0000256" key="4">
    <source>
        <dbReference type="ARBA" id="ARBA00022741"/>
    </source>
</evidence>
<dbReference type="InterPro" id="IPR001341">
    <property type="entry name" value="Asp_kinase"/>
</dbReference>
<dbReference type="STRING" id="929713.NIASO_05425"/>
<dbReference type="GO" id="GO:0005524">
    <property type="term" value="F:ATP binding"/>
    <property type="evidence" value="ECO:0007669"/>
    <property type="project" value="UniProtKB-KW"/>
</dbReference>
<gene>
    <name evidence="10" type="ORF">NIASO_05425</name>
</gene>
<dbReference type="UniPathway" id="UPA00050">
    <property type="reaction ID" value="UER00461"/>
</dbReference>
<reference evidence="10 11" key="1">
    <citation type="submission" date="2013-12" db="EMBL/GenBank/DDBJ databases">
        <authorList>
            <consortium name="DOE Joint Genome Institute"/>
            <person name="Eisen J."/>
            <person name="Huntemann M."/>
            <person name="Han J."/>
            <person name="Chen A."/>
            <person name="Kyrpides N."/>
            <person name="Mavromatis K."/>
            <person name="Markowitz V."/>
            <person name="Palaniappan K."/>
            <person name="Ivanova N."/>
            <person name="Schaumberg A."/>
            <person name="Pati A."/>
            <person name="Liolios K."/>
            <person name="Nordberg H.P."/>
            <person name="Cantor M.N."/>
            <person name="Hua S.X."/>
            <person name="Woyke T."/>
        </authorList>
    </citation>
    <scope>NUCLEOTIDE SEQUENCE [LARGE SCALE GENOMIC DNA]</scope>
    <source>
        <strain evidence="11">DSM 19437</strain>
    </source>
</reference>
<proteinExistence type="inferred from homology"/>
<evidence type="ECO:0000256" key="3">
    <source>
        <dbReference type="ARBA" id="ARBA00022679"/>
    </source>
</evidence>
<feature type="domain" description="Aspartate/glutamate/uridylate kinase" evidence="9">
    <location>
        <begin position="2"/>
        <end position="281"/>
    </location>
</feature>
<keyword evidence="6" id="KW-0067">ATP-binding</keyword>
<dbReference type="GO" id="GO:0009088">
    <property type="term" value="P:threonine biosynthetic process"/>
    <property type="evidence" value="ECO:0007669"/>
    <property type="project" value="UniProtKB-UniPathway"/>
</dbReference>
<dbReference type="NCBIfam" id="TIGR00657">
    <property type="entry name" value="asp_kinases"/>
    <property type="match status" value="1"/>
</dbReference>
<keyword evidence="4" id="KW-0547">Nucleotide-binding</keyword>
<dbReference type="EMBL" id="CP007035">
    <property type="protein sequence ID" value="AHF14773.1"/>
    <property type="molecule type" value="Genomic_DNA"/>
</dbReference>
<dbReference type="Pfam" id="PF00696">
    <property type="entry name" value="AA_kinase"/>
    <property type="match status" value="1"/>
</dbReference>
<keyword evidence="11" id="KW-1185">Reference proteome</keyword>
<dbReference type="InterPro" id="IPR042199">
    <property type="entry name" value="AsparK_Bifunc_asparK/hSer_DH"/>
</dbReference>
<name>W0EYZ3_9BACT</name>
<dbReference type="GO" id="GO:0005829">
    <property type="term" value="C:cytosol"/>
    <property type="evidence" value="ECO:0007669"/>
    <property type="project" value="TreeGrafter"/>
</dbReference>
<dbReference type="HOGENOM" id="CLU_009116_6_0_10"/>
<dbReference type="SUPFAM" id="SSF53633">
    <property type="entry name" value="Carbamate kinase-like"/>
    <property type="match status" value="1"/>
</dbReference>
<dbReference type="Gene3D" id="1.20.120.1320">
    <property type="entry name" value="Aspartokinase, catalytic domain"/>
    <property type="match status" value="1"/>
</dbReference>
<dbReference type="UniPathway" id="UPA00051">
    <property type="reaction ID" value="UER00462"/>
</dbReference>
<comment type="similarity">
    <text evidence="2 7">Belongs to the aspartokinase family.</text>
</comment>
<evidence type="ECO:0000313" key="11">
    <source>
        <dbReference type="Proteomes" id="UP000003586"/>
    </source>
</evidence>
<evidence type="ECO:0000259" key="9">
    <source>
        <dbReference type="Pfam" id="PF00696"/>
    </source>
</evidence>
<evidence type="ECO:0000256" key="7">
    <source>
        <dbReference type="RuleBase" id="RU003448"/>
    </source>
</evidence>
<organism evidence="10 11">
    <name type="scientific">Niabella soli DSM 19437</name>
    <dbReference type="NCBI Taxonomy" id="929713"/>
    <lineage>
        <taxon>Bacteria</taxon>
        <taxon>Pseudomonadati</taxon>
        <taxon>Bacteroidota</taxon>
        <taxon>Chitinophagia</taxon>
        <taxon>Chitinophagales</taxon>
        <taxon>Chitinophagaceae</taxon>
        <taxon>Niabella</taxon>
    </lineage>
</organism>
<dbReference type="Gene3D" id="3.40.1160.10">
    <property type="entry name" value="Acetylglutamate kinase-like"/>
    <property type="match status" value="1"/>
</dbReference>
<dbReference type="InterPro" id="IPR036393">
    <property type="entry name" value="AceGlu_kinase-like_sf"/>
</dbReference>
<evidence type="ECO:0000256" key="1">
    <source>
        <dbReference type="ARBA" id="ARBA00004766"/>
    </source>
</evidence>
<dbReference type="RefSeq" id="WP_008582968.1">
    <property type="nucleotide sequence ID" value="NZ_CP007035.1"/>
</dbReference>
<evidence type="ECO:0000256" key="6">
    <source>
        <dbReference type="ARBA" id="ARBA00022840"/>
    </source>
</evidence>
<evidence type="ECO:0000313" key="10">
    <source>
        <dbReference type="EMBL" id="AHF14773.1"/>
    </source>
</evidence>
<dbReference type="PANTHER" id="PTHR21499:SF59">
    <property type="entry name" value="ASPARTOKINASE"/>
    <property type="match status" value="1"/>
</dbReference>
<dbReference type="GO" id="GO:0004072">
    <property type="term" value="F:aspartate kinase activity"/>
    <property type="evidence" value="ECO:0007669"/>
    <property type="project" value="UniProtKB-EC"/>
</dbReference>
<keyword evidence="5 7" id="KW-0418">Kinase</keyword>
<accession>W0EYZ3</accession>
<sequence length="420" mass="47783">MKVYKFGGASVNSAERVANVAGILERCSEPELVIVISAMGKTTNALEKVAQAFFENKQDAALQLFEEIKKQHITVAKYLLVTHYLACEARLKDFFTEVEWLLHDQPVREYDYYYDQIVSIGELLSTCIVSFYLNERGITNEWIDVRDIFRTDDNFRDANIELSFTQKNIEEQVLPLIKNKKWIVTQGFIGATDENESTTLGREGSDYSAALFANLLDAESLTIWKDVQNVMNADPKEIPDAVPLPSLSYSEVIEMAYYGAQVIHPKTIKPLQNKNIPLYVKCFLDAALPGTIIHNTITKNLPPIIVIKRNQVMMELKTKDFAFVGDAHAYQLYQWFNEHSLRPTLTQNGAISLTFAFDNWEDKIAKFSSAAAGLFDVHVTPGLTLTTIRHYDAEALNKYVNEKELLVKQQTVKNIRVLHR</sequence>
<dbReference type="GO" id="GO:0009090">
    <property type="term" value="P:homoserine biosynthetic process"/>
    <property type="evidence" value="ECO:0007669"/>
    <property type="project" value="TreeGrafter"/>
</dbReference>
<evidence type="ECO:0000256" key="8">
    <source>
        <dbReference type="RuleBase" id="RU004249"/>
    </source>
</evidence>
<dbReference type="PANTHER" id="PTHR21499">
    <property type="entry name" value="ASPARTATE KINASE"/>
    <property type="match status" value="1"/>
</dbReference>
<keyword evidence="8" id="KW-0028">Amino-acid biosynthesis</keyword>
<evidence type="ECO:0000256" key="5">
    <source>
        <dbReference type="ARBA" id="ARBA00022777"/>
    </source>
</evidence>
<dbReference type="AlphaFoldDB" id="W0EYZ3"/>
<comment type="pathway">
    <text evidence="8">Amino-acid biosynthesis; L-methionine biosynthesis via de novo pathway; L-homoserine from L-aspartate: step 1/3.</text>
</comment>
<dbReference type="InterPro" id="IPR001048">
    <property type="entry name" value="Asp/Glu/Uridylate_kinase"/>
</dbReference>
<dbReference type="UniPathway" id="UPA00034">
    <property type="reaction ID" value="UER00015"/>
</dbReference>
<dbReference type="CDD" id="cd04243">
    <property type="entry name" value="AAK_AK-HSDH-like"/>
    <property type="match status" value="1"/>
</dbReference>
<comment type="pathway">
    <text evidence="8">Amino-acid biosynthesis; L-threonine biosynthesis; L-threonine from L-aspartate: step 1/5.</text>
</comment>
<comment type="catalytic activity">
    <reaction evidence="7">
        <text>L-aspartate + ATP = 4-phospho-L-aspartate + ADP</text>
        <dbReference type="Rhea" id="RHEA:23776"/>
        <dbReference type="ChEBI" id="CHEBI:29991"/>
        <dbReference type="ChEBI" id="CHEBI:30616"/>
        <dbReference type="ChEBI" id="CHEBI:57535"/>
        <dbReference type="ChEBI" id="CHEBI:456216"/>
        <dbReference type="EC" id="2.7.2.4"/>
    </reaction>
</comment>
<evidence type="ECO:0000256" key="2">
    <source>
        <dbReference type="ARBA" id="ARBA00010122"/>
    </source>
</evidence>
<dbReference type="EC" id="2.7.2.4" evidence="7"/>
<dbReference type="OrthoDB" id="9799110at2"/>
<dbReference type="KEGG" id="nso:NIASO_05425"/>
<dbReference type="eggNOG" id="COG0527">
    <property type="taxonomic scope" value="Bacteria"/>
</dbReference>
<comment type="pathway">
    <text evidence="1 8">Amino-acid biosynthesis; L-lysine biosynthesis via DAP pathway; (S)-tetrahydrodipicolinate from L-aspartate: step 1/4.</text>
</comment>
<dbReference type="GO" id="GO:0009089">
    <property type="term" value="P:lysine biosynthetic process via diaminopimelate"/>
    <property type="evidence" value="ECO:0007669"/>
    <property type="project" value="UniProtKB-UniPathway"/>
</dbReference>